<dbReference type="AlphaFoldDB" id="A1RXK5"/>
<dbReference type="KEGG" id="tpe:Tpen_0529"/>
<dbReference type="EnsemblBacteria" id="ABL77935">
    <property type="protein sequence ID" value="ABL77935"/>
    <property type="gene ID" value="Tpen_0529"/>
</dbReference>
<dbReference type="RefSeq" id="WP_011752200.1">
    <property type="nucleotide sequence ID" value="NC_008698.1"/>
</dbReference>
<evidence type="ECO:0000313" key="3">
    <source>
        <dbReference type="Proteomes" id="UP000000641"/>
    </source>
</evidence>
<feature type="region of interest" description="Disordered" evidence="1">
    <location>
        <begin position="209"/>
        <end position="232"/>
    </location>
</feature>
<protein>
    <submittedName>
        <fullName evidence="2">Uncharacterized protein</fullName>
    </submittedName>
</protein>
<dbReference type="Proteomes" id="UP000000641">
    <property type="component" value="Chromosome"/>
</dbReference>
<reference evidence="3" key="1">
    <citation type="journal article" date="2008" name="J. Bacteriol.">
        <title>Genome sequence of Thermofilum pendens reveals an exceptional loss of biosynthetic pathways without genome reduction.</title>
        <authorList>
            <person name="Anderson I."/>
            <person name="Rodriguez J."/>
            <person name="Susanti D."/>
            <person name="Porat I."/>
            <person name="Reich C."/>
            <person name="Ulrich L.E."/>
            <person name="Elkins J.G."/>
            <person name="Mavromatis K."/>
            <person name="Lykidis A."/>
            <person name="Kim E."/>
            <person name="Thompson L.S."/>
            <person name="Nolan M."/>
            <person name="Land M."/>
            <person name="Copeland A."/>
            <person name="Lapidus A."/>
            <person name="Lucas S."/>
            <person name="Detter C."/>
            <person name="Zhulin I.B."/>
            <person name="Olsen G.J."/>
            <person name="Whitman W."/>
            <person name="Mukhopadhyay B."/>
            <person name="Bristow J."/>
            <person name="Kyrpides N."/>
        </authorList>
    </citation>
    <scope>NUCLEOTIDE SEQUENCE [LARGE SCALE GENOMIC DNA]</scope>
    <source>
        <strain evidence="3">DSM 2475 / Hrk 5</strain>
    </source>
</reference>
<dbReference type="HOGENOM" id="CLU_1302683_0_0_2"/>
<feature type="compositionally biased region" description="Basic and acidic residues" evidence="1">
    <location>
        <begin position="214"/>
        <end position="225"/>
    </location>
</feature>
<dbReference type="EMBL" id="CP000505">
    <property type="protein sequence ID" value="ABL77935.1"/>
    <property type="molecule type" value="Genomic_DNA"/>
</dbReference>
<sequence>MYSGEVKRRRIIRSLERFAKEAGMSAFEKAEPPFDASAVDGSGVRVAFKIVSGAPGAEGSGATGSMFQRVKSAGATCADASYGKVYIVVDEEGWVKLTGYSLRREFEDEYKAGLLLVTEEGGVVEIIPAPLRTPSYKHPAALGGYSSESRAQQLPPPLGYSPTRDLSVGAEQARETRAVSVPGGEATGVSTGDLPSFARDNPWLRILSSGGAGRAEEKVPERGDESELPSFARDNPWLDFLSRRRGGSG</sequence>
<dbReference type="STRING" id="368408.Tpen_0529"/>
<dbReference type="OrthoDB" id="386023at2157"/>
<proteinExistence type="predicted"/>
<feature type="region of interest" description="Disordered" evidence="1">
    <location>
        <begin position="175"/>
        <end position="194"/>
    </location>
</feature>
<organism evidence="2 3">
    <name type="scientific">Thermofilum pendens (strain DSM 2475 / Hrk 5)</name>
    <dbReference type="NCBI Taxonomy" id="368408"/>
    <lineage>
        <taxon>Archaea</taxon>
        <taxon>Thermoproteota</taxon>
        <taxon>Thermoprotei</taxon>
        <taxon>Thermofilales</taxon>
        <taxon>Thermofilaceae</taxon>
        <taxon>Thermofilum</taxon>
    </lineage>
</organism>
<gene>
    <name evidence="2" type="ordered locus">Tpen_0529</name>
</gene>
<evidence type="ECO:0000256" key="1">
    <source>
        <dbReference type="SAM" id="MobiDB-lite"/>
    </source>
</evidence>
<name>A1RXK5_THEPD</name>
<dbReference type="GeneID" id="4601347"/>
<evidence type="ECO:0000313" key="2">
    <source>
        <dbReference type="EMBL" id="ABL77935.1"/>
    </source>
</evidence>
<keyword evidence="3" id="KW-1185">Reference proteome</keyword>
<accession>A1RXK5</accession>